<protein>
    <submittedName>
        <fullName evidence="4">Putative p23-like protein</fullName>
    </submittedName>
</protein>
<dbReference type="Pfam" id="PF04969">
    <property type="entry name" value="CS"/>
    <property type="match status" value="1"/>
</dbReference>
<evidence type="ECO:0000313" key="4">
    <source>
        <dbReference type="EMBL" id="LAA02325.1"/>
    </source>
</evidence>
<dbReference type="OrthoDB" id="1564555at2759"/>
<organism evidence="4">
    <name type="scientific">Parasteatoda tepidariorum</name>
    <name type="common">Common house spider</name>
    <name type="synonym">Achaearanea tepidariorum</name>
    <dbReference type="NCBI Taxonomy" id="114398"/>
    <lineage>
        <taxon>Eukaryota</taxon>
        <taxon>Metazoa</taxon>
        <taxon>Ecdysozoa</taxon>
        <taxon>Arthropoda</taxon>
        <taxon>Chelicerata</taxon>
        <taxon>Arachnida</taxon>
        <taxon>Araneae</taxon>
        <taxon>Araneomorphae</taxon>
        <taxon>Entelegynae</taxon>
        <taxon>Araneoidea</taxon>
        <taxon>Theridiidae</taxon>
        <taxon>Parasteatoda</taxon>
    </lineage>
</organism>
<dbReference type="InterPro" id="IPR045250">
    <property type="entry name" value="p23-like"/>
</dbReference>
<name>A0A2L2Y5B0_PARTP</name>
<dbReference type="RefSeq" id="XP_015912862.1">
    <property type="nucleotide sequence ID" value="XM_016057376.3"/>
</dbReference>
<dbReference type="AlphaFoldDB" id="A0A2L2Y5B0"/>
<dbReference type="FunFam" id="2.60.40.790:FF:000013">
    <property type="entry name" value="Very-long-chain (3R)-3-hydroxyacyl-CoA dehydratase"/>
    <property type="match status" value="1"/>
</dbReference>
<feature type="region of interest" description="Disordered" evidence="2">
    <location>
        <begin position="112"/>
        <end position="161"/>
    </location>
</feature>
<proteinExistence type="evidence at transcript level"/>
<dbReference type="EMBL" id="IAAA01000435">
    <property type="protein sequence ID" value="LAA02325.1"/>
    <property type="molecule type" value="mRNA"/>
</dbReference>
<feature type="domain" description="CS" evidence="3">
    <location>
        <begin position="6"/>
        <end position="94"/>
    </location>
</feature>
<dbReference type="CDD" id="cd06465">
    <property type="entry name" value="p23_hB-ind1_like"/>
    <property type="match status" value="1"/>
</dbReference>
<dbReference type="PANTHER" id="PTHR22932">
    <property type="entry name" value="TELOMERASE-BINDING PROTEIN P23 HSP90 CO-CHAPERONE"/>
    <property type="match status" value="1"/>
</dbReference>
<accession>A0A2L2Y5B0</accession>
<reference evidence="4" key="1">
    <citation type="journal article" date="2016" name="Mol. Ecol. Resour.">
        <title>Evaluation of the impact of RNA preservation methods of spiders for de novo transcriptome assembly.</title>
        <authorList>
            <person name="Kono N."/>
            <person name="Nakamura H."/>
            <person name="Ito Y."/>
            <person name="Tomita M."/>
            <person name="Arakawa K."/>
        </authorList>
    </citation>
    <scope>NUCLEOTIDE SEQUENCE</scope>
    <source>
        <tissue evidence="4">Whole body</tissue>
    </source>
</reference>
<dbReference type="GO" id="GO:0051879">
    <property type="term" value="F:Hsp90 protein binding"/>
    <property type="evidence" value="ECO:0007669"/>
    <property type="project" value="InterPro"/>
</dbReference>
<dbReference type="Gene3D" id="2.60.40.790">
    <property type="match status" value="1"/>
</dbReference>
<dbReference type="GO" id="GO:0005829">
    <property type="term" value="C:cytosol"/>
    <property type="evidence" value="ECO:0007669"/>
    <property type="project" value="TreeGrafter"/>
</dbReference>
<feature type="compositionally biased region" description="Acidic residues" evidence="2">
    <location>
        <begin position="113"/>
        <end position="126"/>
    </location>
</feature>
<dbReference type="GeneID" id="107443494"/>
<dbReference type="GO" id="GO:0051087">
    <property type="term" value="F:protein-folding chaperone binding"/>
    <property type="evidence" value="ECO:0007669"/>
    <property type="project" value="TreeGrafter"/>
</dbReference>
<evidence type="ECO:0000259" key="3">
    <source>
        <dbReference type="PROSITE" id="PS51203"/>
    </source>
</evidence>
<evidence type="ECO:0000256" key="1">
    <source>
        <dbReference type="ARBA" id="ARBA00025733"/>
    </source>
</evidence>
<dbReference type="GO" id="GO:0051131">
    <property type="term" value="P:chaperone-mediated protein complex assembly"/>
    <property type="evidence" value="ECO:0007669"/>
    <property type="project" value="TreeGrafter"/>
</dbReference>
<evidence type="ECO:0000256" key="2">
    <source>
        <dbReference type="SAM" id="MobiDB-lite"/>
    </source>
</evidence>
<dbReference type="InterPro" id="IPR007052">
    <property type="entry name" value="CS_dom"/>
</dbReference>
<dbReference type="GO" id="GO:0005634">
    <property type="term" value="C:nucleus"/>
    <property type="evidence" value="ECO:0007669"/>
    <property type="project" value="TreeGrafter"/>
</dbReference>
<dbReference type="InterPro" id="IPR008978">
    <property type="entry name" value="HSP20-like_chaperone"/>
</dbReference>
<feature type="compositionally biased region" description="Acidic residues" evidence="2">
    <location>
        <begin position="143"/>
        <end position="161"/>
    </location>
</feature>
<dbReference type="PROSITE" id="PS51203">
    <property type="entry name" value="CS"/>
    <property type="match status" value="1"/>
</dbReference>
<dbReference type="OMA" id="EEGPYWP"/>
<dbReference type="SUPFAM" id="SSF49764">
    <property type="entry name" value="HSP20-like chaperones"/>
    <property type="match status" value="1"/>
</dbReference>
<dbReference type="EMBL" id="IAAA01000438">
    <property type="protein sequence ID" value="LAA02342.1"/>
    <property type="molecule type" value="mRNA"/>
</dbReference>
<dbReference type="GO" id="GO:0006457">
    <property type="term" value="P:protein folding"/>
    <property type="evidence" value="ECO:0007669"/>
    <property type="project" value="TreeGrafter"/>
</dbReference>
<sequence>MGDAKLLPPPIYWAQRKNLLYVKVQLEDCRSPTIKIEKDKLYFKGKGGTEMKEYEVSLDFMKEIKPEDSKHAVRDRAIEFVLIKAEDGFWKRLLKEDKKFHWLKVDFNKWKDEDDSEDEPEGTDFEEMMRKMGGGGAMNDGDFNYDDGLADSDDEGETMLN</sequence>
<dbReference type="PANTHER" id="PTHR22932:SF1">
    <property type="entry name" value="CO-CHAPERONE PROTEIN DAF-41"/>
    <property type="match status" value="1"/>
</dbReference>
<comment type="similarity">
    <text evidence="1">Belongs to the p23/wos2 family.</text>
</comment>